<accession>A0A9Q9EPE8</accession>
<sequence>MEKYRIEACWSAKRKDKHNDSHRIFFALVDPSLPKGRWNWNEVYRLQIWPFESSSRFFGAGTGIAANAVAITEPKVEREEIVVQSKKSSARKLFGKLSIGKGKDKQAPEQEAQLSEMRPPSVAGYEDRGQTSQSERSVALAQSWLEKCVSNRDGRHTECSRSAKASSLPRRVLDLDSIASIGRVKLVCPYDTSDLPKTQYKEHVNDKYITLSHKWGKMILPVLLDSNIQDRIDEGLDFATLPETFKQAVVTASWFNARWLYIDCLCIIQDSHADWVREAASMARYYSEALLCISATYADDARMGCWTRRDPKSLSTPLIHAKNTDQSWFVATDHHYQFSWMLSMPLFDRAWCHRERQLSPRILHFTDSEIVWECCGTDGSSFASETFPGGAPFKRLMSADTRKFQSSKLREEGRGEILAVWNDLCEGFSQKSLTKATDMPIILSSLAEEFLSLLRDGVDNKDMADDTERNDDATKGEYIAGLWKSTLPQSLLWKVTDMLDETSTFDYVAPSWSWMSLRSPIELYGNRISGSTKHQLAILESVTGQPQYEDQPFGPLASAEIQLTCIVRKIRFTEVENEQISLSVYEKSAEYDEWREIGIGHDDYEGDLFELFLDREWDLDATYVDYHICFIEFDPWWQKGGMANNRDLLCLLLEEVENQSSSDLRTFRRVGLLKLHDLYALKMRYQIFSQSEEAMDELACTANDSRGIFERMADKIKYDVDEVNEERGDDWKKDQRQPDPMLLYASDGDLGGFIEGEDSMITRLEAERIVLV</sequence>
<keyword evidence="4" id="KW-1185">Reference proteome</keyword>
<dbReference type="EMBL" id="CP099427">
    <property type="protein sequence ID" value="USW58035.1"/>
    <property type="molecule type" value="Genomic_DNA"/>
</dbReference>
<dbReference type="AlphaFoldDB" id="A0A9Q9EPE8"/>
<dbReference type="Pfam" id="PF06985">
    <property type="entry name" value="HET"/>
    <property type="match status" value="1"/>
</dbReference>
<feature type="region of interest" description="Disordered" evidence="1">
    <location>
        <begin position="100"/>
        <end position="132"/>
    </location>
</feature>
<dbReference type="PANTHER" id="PTHR33112">
    <property type="entry name" value="DOMAIN PROTEIN, PUTATIVE-RELATED"/>
    <property type="match status" value="1"/>
</dbReference>
<dbReference type="PANTHER" id="PTHR33112:SF16">
    <property type="entry name" value="HETEROKARYON INCOMPATIBILITY DOMAIN-CONTAINING PROTEIN"/>
    <property type="match status" value="1"/>
</dbReference>
<name>A0A9Q9EPE8_9PEZI</name>
<reference evidence="3" key="1">
    <citation type="submission" date="2022-06" db="EMBL/GenBank/DDBJ databases">
        <title>Complete genome sequences of two strains of the flax pathogen Septoria linicola.</title>
        <authorList>
            <person name="Lapalu N."/>
            <person name="Simon A."/>
            <person name="Demenou B."/>
            <person name="Paumier D."/>
            <person name="Guillot M.-P."/>
            <person name="Gout L."/>
            <person name="Valade R."/>
        </authorList>
    </citation>
    <scope>NUCLEOTIDE SEQUENCE</scope>
    <source>
        <strain evidence="3">SE15195</strain>
    </source>
</reference>
<organism evidence="3 4">
    <name type="scientific">Septoria linicola</name>
    <dbReference type="NCBI Taxonomy" id="215465"/>
    <lineage>
        <taxon>Eukaryota</taxon>
        <taxon>Fungi</taxon>
        <taxon>Dikarya</taxon>
        <taxon>Ascomycota</taxon>
        <taxon>Pezizomycotina</taxon>
        <taxon>Dothideomycetes</taxon>
        <taxon>Dothideomycetidae</taxon>
        <taxon>Mycosphaerellales</taxon>
        <taxon>Mycosphaerellaceae</taxon>
        <taxon>Septoria</taxon>
    </lineage>
</organism>
<evidence type="ECO:0000259" key="2">
    <source>
        <dbReference type="Pfam" id="PF06985"/>
    </source>
</evidence>
<dbReference type="InterPro" id="IPR010730">
    <property type="entry name" value="HET"/>
</dbReference>
<evidence type="ECO:0000313" key="3">
    <source>
        <dbReference type="EMBL" id="USW58035.1"/>
    </source>
</evidence>
<gene>
    <name evidence="3" type="ORF">Slin15195_G113540</name>
</gene>
<protein>
    <submittedName>
        <fullName evidence="3">Heterokaryon incompatibility</fullName>
    </submittedName>
</protein>
<dbReference type="Proteomes" id="UP001056384">
    <property type="component" value="Chromosome 10"/>
</dbReference>
<proteinExistence type="predicted"/>
<evidence type="ECO:0000256" key="1">
    <source>
        <dbReference type="SAM" id="MobiDB-lite"/>
    </source>
</evidence>
<feature type="domain" description="Heterokaryon incompatibility" evidence="2">
    <location>
        <begin position="208"/>
        <end position="355"/>
    </location>
</feature>
<evidence type="ECO:0000313" key="4">
    <source>
        <dbReference type="Proteomes" id="UP001056384"/>
    </source>
</evidence>